<evidence type="ECO:0000313" key="1">
    <source>
        <dbReference type="EMBL" id="TKD04001.1"/>
    </source>
</evidence>
<proteinExistence type="predicted"/>
<dbReference type="InterPro" id="IPR013320">
    <property type="entry name" value="ConA-like_dom_sf"/>
</dbReference>
<comment type="caution">
    <text evidence="1">The sequence shown here is derived from an EMBL/GenBank/DDBJ whole genome shotgun (WGS) entry which is preliminary data.</text>
</comment>
<dbReference type="SUPFAM" id="SSF49899">
    <property type="entry name" value="Concanavalin A-like lectins/glucanases"/>
    <property type="match status" value="1"/>
</dbReference>
<dbReference type="AlphaFoldDB" id="A0A4U1JA50"/>
<reference evidence="1 2" key="1">
    <citation type="submission" date="2019-04" db="EMBL/GenBank/DDBJ databases">
        <authorList>
            <person name="Li Y."/>
            <person name="Wang J."/>
        </authorList>
    </citation>
    <scope>NUCLEOTIDE SEQUENCE [LARGE SCALE GENOMIC DNA]</scope>
    <source>
        <strain evidence="1 2">DSM 14668</strain>
    </source>
</reference>
<dbReference type="EMBL" id="SSMQ01000026">
    <property type="protein sequence ID" value="TKD04001.1"/>
    <property type="molecule type" value="Genomic_DNA"/>
</dbReference>
<keyword evidence="2" id="KW-1185">Reference proteome</keyword>
<dbReference type="Gene3D" id="2.60.120.200">
    <property type="match status" value="1"/>
</dbReference>
<organism evidence="1 2">
    <name type="scientific">Polyangium fumosum</name>
    <dbReference type="NCBI Taxonomy" id="889272"/>
    <lineage>
        <taxon>Bacteria</taxon>
        <taxon>Pseudomonadati</taxon>
        <taxon>Myxococcota</taxon>
        <taxon>Polyangia</taxon>
        <taxon>Polyangiales</taxon>
        <taxon>Polyangiaceae</taxon>
        <taxon>Polyangium</taxon>
    </lineage>
</organism>
<dbReference type="Proteomes" id="UP000309215">
    <property type="component" value="Unassembled WGS sequence"/>
</dbReference>
<dbReference type="RefSeq" id="WP_136931476.1">
    <property type="nucleotide sequence ID" value="NZ_SSMQ01000026.1"/>
</dbReference>
<accession>A0A4U1JA50</accession>
<evidence type="ECO:0000313" key="2">
    <source>
        <dbReference type="Proteomes" id="UP000309215"/>
    </source>
</evidence>
<sequence>MNRISNMLSTGVSATLVLSTLVIPVNEANAFPWSGLEWNLKDSGEVPVGPGPNVFSGDNVFVDAQNRLHMLIEDEDGDGVWRSSEIISTRAVGYGTYTMTLETPIRSFHNQAVLGFFTWSNEGNNTELDVEVARFQGTGPNAPRLVHSVQPQSSHYPVPTTWSGASFHQLVWTRQRATFTSRTLVGAAAPIQTVINNPLRPLRSTNLRINFWLRAGAVPAGATSPLEVIIRSVSYTPA</sequence>
<dbReference type="OrthoDB" id="370098at2"/>
<name>A0A4U1JA50_9BACT</name>
<evidence type="ECO:0008006" key="3">
    <source>
        <dbReference type="Google" id="ProtNLM"/>
    </source>
</evidence>
<protein>
    <recommendedName>
        <fullName evidence="3">GH16 domain-containing protein</fullName>
    </recommendedName>
</protein>
<gene>
    <name evidence="1" type="ORF">E8A74_24440</name>
</gene>